<sequence>MSGITAFPKSSKPLTVLLLGAGGREHALAWKLAQSEGVKKVWVAPGNGGTAGMEGNVANWEGEWGVGFVELVKWAKEQEVDLCIPGPEQPLVDGVERVFRKAGIPVFGPSPEAALLEGSKTLSKDFMARHNIPTAGFRSFTAQQYEQAKEYLDTCGFERVVLKASGLAAGKGVLLPETKEEAQAALKSVLVDKEFGSAGDEIVIEEFLTGPELSILAFSDGYTIKPLPAAQDHKRIGEGDVGLNTGGMGAYAPAPLCTEEVMKVCLEECLKPTLDGMRRDGESSSAFPISLFFLAELFPRSSGFPFVGLLFTGFIITSTGPKVLEYNVRFGDPETEALMLLLSPSMDLAGLMMACVERRLDSFALDVEEGFAVSVVLASKGYPGKYEKGVEITVGQAPEGVVVFHAGTKKIGGKVVTDGGRVIVVCAKAATVEQAVELAYKGVDCVQFEGKTFRRDIAHRALGGKAAKDTPLTYASAGVSVDNGNALVDAIKPVVKATRRPGADGEIGGFGGAFDLKRAGFRDPVLVSGTDGVGTKLRVALDVGKHDTVGIDLVAMSVNDLIVQGAEPLYFLDYFACSTLDVPVAADVIKGIAEGCLRAGCALIGGETAEMPGMYHADDYDLAGFAVGAVEREHMLPTPNIQAGDILLGLPSSGIHSNGFSLVRKVAARSGLAYSDPAPWNTSTTLGESLLTPTQIYIKQLLPGIRAQLFKGMSHITGGGFVENIPRVFSSGSGLGCTIDAATWELPAIWKWIKQVGQIEDLEMARTFNMGVGMVIIVAKEKVDAALASIKEAGEEGVFVMGEVTATPGVEMKNMEGW</sequence>
<dbReference type="Proteomes" id="UP001243375">
    <property type="component" value="Unassembled WGS sequence"/>
</dbReference>
<evidence type="ECO:0000313" key="2">
    <source>
        <dbReference type="Proteomes" id="UP001243375"/>
    </source>
</evidence>
<comment type="caution">
    <text evidence="1">The sequence shown here is derived from an EMBL/GenBank/DDBJ whole genome shotgun (WGS) entry which is preliminary data.</text>
</comment>
<evidence type="ECO:0000313" key="1">
    <source>
        <dbReference type="EMBL" id="KAJ9122249.1"/>
    </source>
</evidence>
<keyword evidence="2" id="KW-1185">Reference proteome</keyword>
<protein>
    <submittedName>
        <fullName evidence="1">Bifunctional purine biosynthetic protein ADE5,7</fullName>
    </submittedName>
</protein>
<gene>
    <name evidence="1" type="primary">ADE57</name>
    <name evidence="1" type="ORF">QFC22_001669</name>
</gene>
<reference evidence="1" key="1">
    <citation type="submission" date="2023-04" db="EMBL/GenBank/DDBJ databases">
        <title>Draft Genome sequencing of Naganishia species isolated from polar environments using Oxford Nanopore Technology.</title>
        <authorList>
            <person name="Leo P."/>
            <person name="Venkateswaran K."/>
        </authorList>
    </citation>
    <scope>NUCLEOTIDE SEQUENCE</scope>
    <source>
        <strain evidence="1">MNA-CCFEE 5425</strain>
    </source>
</reference>
<name>A0ACC2XFT2_9TREE</name>
<dbReference type="EMBL" id="JASBWU010000004">
    <property type="protein sequence ID" value="KAJ9122249.1"/>
    <property type="molecule type" value="Genomic_DNA"/>
</dbReference>
<proteinExistence type="predicted"/>
<organism evidence="1 2">
    <name type="scientific">Naganishia vaughanmartiniae</name>
    <dbReference type="NCBI Taxonomy" id="1424756"/>
    <lineage>
        <taxon>Eukaryota</taxon>
        <taxon>Fungi</taxon>
        <taxon>Dikarya</taxon>
        <taxon>Basidiomycota</taxon>
        <taxon>Agaricomycotina</taxon>
        <taxon>Tremellomycetes</taxon>
        <taxon>Filobasidiales</taxon>
        <taxon>Filobasidiaceae</taxon>
        <taxon>Naganishia</taxon>
    </lineage>
</organism>
<accession>A0ACC2XFT2</accession>